<name>A0A0D8Y4I3_DICVI</name>
<dbReference type="AlphaFoldDB" id="A0A0D8Y4I3"/>
<dbReference type="PROSITE" id="PS51257">
    <property type="entry name" value="PROKAR_LIPOPROTEIN"/>
    <property type="match status" value="1"/>
</dbReference>
<dbReference type="Pfam" id="PF04155">
    <property type="entry name" value="Ground-like"/>
    <property type="match status" value="1"/>
</dbReference>
<feature type="signal peptide" evidence="1">
    <location>
        <begin position="1"/>
        <end position="16"/>
    </location>
</feature>
<feature type="domain" description="Ground-like" evidence="2">
    <location>
        <begin position="123"/>
        <end position="194"/>
    </location>
</feature>
<reference evidence="4" key="2">
    <citation type="journal article" date="2016" name="Sci. Rep.">
        <title>Dictyocaulus viviparus genome, variome and transcriptome elucidate lungworm biology and support future intervention.</title>
        <authorList>
            <person name="McNulty S.N."/>
            <person name="Strube C."/>
            <person name="Rosa B.A."/>
            <person name="Martin J.C."/>
            <person name="Tyagi R."/>
            <person name="Choi Y.J."/>
            <person name="Wang Q."/>
            <person name="Hallsworth Pepin K."/>
            <person name="Zhang X."/>
            <person name="Ozersky P."/>
            <person name="Wilson R.K."/>
            <person name="Sternberg P.W."/>
            <person name="Gasser R.B."/>
            <person name="Mitreva M."/>
        </authorList>
    </citation>
    <scope>NUCLEOTIDE SEQUENCE [LARGE SCALE GENOMIC DNA]</scope>
    <source>
        <strain evidence="4">HannoverDv2000</strain>
    </source>
</reference>
<protein>
    <submittedName>
        <fullName evidence="3">Ground-like domain protein</fullName>
    </submittedName>
</protein>
<feature type="chain" id="PRO_5002336374" evidence="1">
    <location>
        <begin position="17"/>
        <end position="196"/>
    </location>
</feature>
<dbReference type="OrthoDB" id="5856083at2759"/>
<evidence type="ECO:0000256" key="1">
    <source>
        <dbReference type="SAM" id="SignalP"/>
    </source>
</evidence>
<evidence type="ECO:0000313" key="3">
    <source>
        <dbReference type="EMBL" id="KJH51758.1"/>
    </source>
</evidence>
<evidence type="ECO:0000259" key="2">
    <source>
        <dbReference type="Pfam" id="PF04155"/>
    </source>
</evidence>
<gene>
    <name evidence="3" type="ORF">DICVIV_02069</name>
</gene>
<keyword evidence="1" id="KW-0732">Signal</keyword>
<dbReference type="PRINTS" id="PR00021">
    <property type="entry name" value="PRORICH"/>
</dbReference>
<dbReference type="EMBL" id="KN716177">
    <property type="protein sequence ID" value="KJH51758.1"/>
    <property type="molecule type" value="Genomic_DNA"/>
</dbReference>
<accession>A0A0D8Y4I3</accession>
<organism evidence="3 4">
    <name type="scientific">Dictyocaulus viviparus</name>
    <name type="common">Bovine lungworm</name>
    <dbReference type="NCBI Taxonomy" id="29172"/>
    <lineage>
        <taxon>Eukaryota</taxon>
        <taxon>Metazoa</taxon>
        <taxon>Ecdysozoa</taxon>
        <taxon>Nematoda</taxon>
        <taxon>Chromadorea</taxon>
        <taxon>Rhabditida</taxon>
        <taxon>Rhabditina</taxon>
        <taxon>Rhabditomorpha</taxon>
        <taxon>Strongyloidea</taxon>
        <taxon>Metastrongylidae</taxon>
        <taxon>Dictyocaulus</taxon>
    </lineage>
</organism>
<dbReference type="Proteomes" id="UP000053766">
    <property type="component" value="Unassembled WGS sequence"/>
</dbReference>
<sequence>MRLVAILFVFVPIAVGFLFPMTGGGGCCQQQQCCPRPCCPPPCCPPPCCPPPCCPPPCCPPPCCPPPCCPQPCCQQQSCPQPCCQQQQQCGCGGGGFGKRRKREIGHVRGKVEKEALSESEHSQCNNAEFSGIIHKHLNNTNAEVAKSVIYDELVALHPDQSFTVFCIDGRASYQADSHSYCIEGNKNYNCYVFAM</sequence>
<proteinExistence type="predicted"/>
<dbReference type="InterPro" id="IPR007284">
    <property type="entry name" value="Ground-like_dom"/>
</dbReference>
<dbReference type="STRING" id="29172.A0A0D8Y4I3"/>
<keyword evidence="4" id="KW-1185">Reference proteome</keyword>
<reference evidence="3 4" key="1">
    <citation type="submission" date="2013-11" db="EMBL/GenBank/DDBJ databases">
        <title>Draft genome of the bovine lungworm Dictyocaulus viviparus.</title>
        <authorList>
            <person name="Mitreva M."/>
        </authorList>
    </citation>
    <scope>NUCLEOTIDE SEQUENCE [LARGE SCALE GENOMIC DNA]</scope>
    <source>
        <strain evidence="3 4">HannoverDv2000</strain>
    </source>
</reference>
<evidence type="ECO:0000313" key="4">
    <source>
        <dbReference type="Proteomes" id="UP000053766"/>
    </source>
</evidence>